<evidence type="ECO:0000313" key="5">
    <source>
        <dbReference type="Proteomes" id="UP001163046"/>
    </source>
</evidence>
<dbReference type="InterPro" id="IPR001024">
    <property type="entry name" value="PLAT/LH2_dom"/>
</dbReference>
<feature type="signal peptide" evidence="2">
    <location>
        <begin position="1"/>
        <end position="26"/>
    </location>
</feature>
<dbReference type="Pfam" id="PF01477">
    <property type="entry name" value="PLAT"/>
    <property type="match status" value="1"/>
</dbReference>
<dbReference type="InterPro" id="IPR052970">
    <property type="entry name" value="Inner_ear_hair_cell_LOXHD"/>
</dbReference>
<keyword evidence="5" id="KW-1185">Reference proteome</keyword>
<dbReference type="PROSITE" id="PS50095">
    <property type="entry name" value="PLAT"/>
    <property type="match status" value="1"/>
</dbReference>
<reference evidence="4" key="1">
    <citation type="submission" date="2023-01" db="EMBL/GenBank/DDBJ databases">
        <title>Genome assembly of the deep-sea coral Lophelia pertusa.</title>
        <authorList>
            <person name="Herrera S."/>
            <person name="Cordes E."/>
        </authorList>
    </citation>
    <scope>NUCLEOTIDE SEQUENCE</scope>
    <source>
        <strain evidence="4">USNM1676648</strain>
        <tissue evidence="4">Polyp</tissue>
    </source>
</reference>
<dbReference type="EMBL" id="MU825399">
    <property type="protein sequence ID" value="KAJ7393041.1"/>
    <property type="molecule type" value="Genomic_DNA"/>
</dbReference>
<accession>A0A9X0DAZ0</accession>
<dbReference type="SUPFAM" id="SSF49723">
    <property type="entry name" value="Lipase/lipooxygenase domain (PLAT/LH2 domain)"/>
    <property type="match status" value="1"/>
</dbReference>
<dbReference type="InterPro" id="IPR036392">
    <property type="entry name" value="PLAT/LH2_dom_sf"/>
</dbReference>
<dbReference type="Proteomes" id="UP001163046">
    <property type="component" value="Unassembled WGS sequence"/>
</dbReference>
<dbReference type="AlphaFoldDB" id="A0A9X0DAZ0"/>
<gene>
    <name evidence="4" type="primary">LOXHD1_2</name>
    <name evidence="4" type="ORF">OS493_008337</name>
</gene>
<organism evidence="4 5">
    <name type="scientific">Desmophyllum pertusum</name>
    <dbReference type="NCBI Taxonomy" id="174260"/>
    <lineage>
        <taxon>Eukaryota</taxon>
        <taxon>Metazoa</taxon>
        <taxon>Cnidaria</taxon>
        <taxon>Anthozoa</taxon>
        <taxon>Hexacorallia</taxon>
        <taxon>Scleractinia</taxon>
        <taxon>Caryophylliina</taxon>
        <taxon>Caryophylliidae</taxon>
        <taxon>Desmophyllum</taxon>
    </lineage>
</organism>
<evidence type="ECO:0000256" key="2">
    <source>
        <dbReference type="SAM" id="SignalP"/>
    </source>
</evidence>
<evidence type="ECO:0000313" key="4">
    <source>
        <dbReference type="EMBL" id="KAJ7393041.1"/>
    </source>
</evidence>
<dbReference type="PANTHER" id="PTHR45901">
    <property type="entry name" value="PROTEIN CBG12474"/>
    <property type="match status" value="1"/>
</dbReference>
<feature type="chain" id="PRO_5040908910" evidence="2">
    <location>
        <begin position="27"/>
        <end position="159"/>
    </location>
</feature>
<dbReference type="Gene3D" id="2.60.60.20">
    <property type="entry name" value="PLAT/LH2 domain"/>
    <property type="match status" value="1"/>
</dbReference>
<sequence>MIVTRFHKWCGFILVLLLCFERSTNGKENKKGIREVEIDKRSSTTVLYTVEVTTADVAWAGTNADVFIQIFGENSNTSTVRLTKSGTNLFERGHDDKFVFVDQAVKGRLTKVGIKRNDEGLWDDWKLDIVTVKPGGSYVYKFAFNEWIPANKWIYSYGG</sequence>
<dbReference type="OrthoDB" id="5945996at2759"/>
<proteinExistence type="predicted"/>
<keyword evidence="2" id="KW-0732">Signal</keyword>
<name>A0A9X0DAZ0_9CNID</name>
<dbReference type="PANTHER" id="PTHR45901:SF3">
    <property type="entry name" value="LIPOXYGENASE HOMOLOGY DOMAIN-CONTAINING PROTEIN 1"/>
    <property type="match status" value="1"/>
</dbReference>
<comment type="caution">
    <text evidence="1">Lacks conserved residue(s) required for the propagation of feature annotation.</text>
</comment>
<comment type="caution">
    <text evidence="4">The sequence shown here is derived from an EMBL/GenBank/DDBJ whole genome shotgun (WGS) entry which is preliminary data.</text>
</comment>
<protein>
    <submittedName>
        <fullName evidence="4">Lipoxygenase y domain-containing protein 1</fullName>
    </submittedName>
</protein>
<evidence type="ECO:0000259" key="3">
    <source>
        <dbReference type="PROSITE" id="PS50095"/>
    </source>
</evidence>
<evidence type="ECO:0000256" key="1">
    <source>
        <dbReference type="PROSITE-ProRule" id="PRU00152"/>
    </source>
</evidence>
<feature type="domain" description="PLAT" evidence="3">
    <location>
        <begin position="46"/>
        <end position="159"/>
    </location>
</feature>